<dbReference type="EMBL" id="JBEZNA010000001">
    <property type="protein sequence ID" value="MEU9575891.1"/>
    <property type="molecule type" value="Genomic_DNA"/>
</dbReference>
<dbReference type="RefSeq" id="WP_359267874.1">
    <property type="nucleotide sequence ID" value="NZ_JBEZNA010000001.1"/>
</dbReference>
<comment type="caution">
    <text evidence="1">The sequence shown here is derived from an EMBL/GenBank/DDBJ whole genome shotgun (WGS) entry which is preliminary data.</text>
</comment>
<dbReference type="SUPFAM" id="SSF102405">
    <property type="entry name" value="MCP/YpsA-like"/>
    <property type="match status" value="1"/>
</dbReference>
<gene>
    <name evidence="1" type="ORF">AB0D95_01075</name>
</gene>
<sequence>MRVGITGHHGLSRRIVAQVQELLAERLRRHDPRSLTVVTCAGDGPESLFAKAALDAGAAVEVVVPAPDFRGTLPAEHLSDHDDLLRRARAVHRTGLPSVTPQARQAAGEILVGLSDELLAVWDGLPARGEGGTADTVAYALSVHVPVTVLWPEGAAR</sequence>
<dbReference type="Gene3D" id="3.40.50.450">
    <property type="match status" value="1"/>
</dbReference>
<protein>
    <recommendedName>
        <fullName evidence="3">Universal stress protein</fullName>
    </recommendedName>
</protein>
<proteinExistence type="predicted"/>
<organism evidence="1 2">
    <name type="scientific">Streptomyces chilikensis</name>
    <dbReference type="NCBI Taxonomy" id="1194079"/>
    <lineage>
        <taxon>Bacteria</taxon>
        <taxon>Bacillati</taxon>
        <taxon>Actinomycetota</taxon>
        <taxon>Actinomycetes</taxon>
        <taxon>Kitasatosporales</taxon>
        <taxon>Streptomycetaceae</taxon>
        <taxon>Streptomyces</taxon>
    </lineage>
</organism>
<accession>A0ABV3EIA4</accession>
<evidence type="ECO:0000313" key="1">
    <source>
        <dbReference type="EMBL" id="MEU9575891.1"/>
    </source>
</evidence>
<dbReference type="Proteomes" id="UP001551584">
    <property type="component" value="Unassembled WGS sequence"/>
</dbReference>
<keyword evidence="2" id="KW-1185">Reference proteome</keyword>
<evidence type="ECO:0000313" key="2">
    <source>
        <dbReference type="Proteomes" id="UP001551584"/>
    </source>
</evidence>
<evidence type="ECO:0008006" key="3">
    <source>
        <dbReference type="Google" id="ProtNLM"/>
    </source>
</evidence>
<reference evidence="1 2" key="1">
    <citation type="submission" date="2024-06" db="EMBL/GenBank/DDBJ databases">
        <title>The Natural Products Discovery Center: Release of the First 8490 Sequenced Strains for Exploring Actinobacteria Biosynthetic Diversity.</title>
        <authorList>
            <person name="Kalkreuter E."/>
            <person name="Kautsar S.A."/>
            <person name="Yang D."/>
            <person name="Bader C.D."/>
            <person name="Teijaro C.N."/>
            <person name="Fluegel L."/>
            <person name="Davis C.M."/>
            <person name="Simpson J.R."/>
            <person name="Lauterbach L."/>
            <person name="Steele A.D."/>
            <person name="Gui C."/>
            <person name="Meng S."/>
            <person name="Li G."/>
            <person name="Viehrig K."/>
            <person name="Ye F."/>
            <person name="Su P."/>
            <person name="Kiefer A.F."/>
            <person name="Nichols A."/>
            <person name="Cepeda A.J."/>
            <person name="Yan W."/>
            <person name="Fan B."/>
            <person name="Jiang Y."/>
            <person name="Adhikari A."/>
            <person name="Zheng C.-J."/>
            <person name="Schuster L."/>
            <person name="Cowan T.M."/>
            <person name="Smanski M.J."/>
            <person name="Chevrette M.G."/>
            <person name="De Carvalho L.P.S."/>
            <person name="Shen B."/>
        </authorList>
    </citation>
    <scope>NUCLEOTIDE SEQUENCE [LARGE SCALE GENOMIC DNA]</scope>
    <source>
        <strain evidence="1 2">NPDC048117</strain>
    </source>
</reference>
<name>A0ABV3EIA4_9ACTN</name>